<keyword evidence="4 18" id="KW-0285">Flavoprotein</keyword>
<dbReference type="InterPro" id="IPR020946">
    <property type="entry name" value="Flavin_mOase-like"/>
</dbReference>
<name>A0A7D9ET19_PARCT</name>
<dbReference type="Pfam" id="PF00743">
    <property type="entry name" value="FMO-like"/>
    <property type="match status" value="1"/>
</dbReference>
<dbReference type="GO" id="GO:0004499">
    <property type="term" value="F:N,N-dimethylaniline monooxygenase activity"/>
    <property type="evidence" value="ECO:0007669"/>
    <property type="project" value="UniProtKB-UniRule"/>
</dbReference>
<comment type="cofactor">
    <cofactor evidence="1 18 19">
        <name>FAD</name>
        <dbReference type="ChEBI" id="CHEBI:57692"/>
    </cofactor>
</comment>
<keyword evidence="7 18" id="KW-0274">FAD</keyword>
<comment type="catalytic activity">
    <reaction evidence="15">
        <text>hypotaurine + NADPH + O2 + H(+) = taurine + NADP(+) + H2O</text>
        <dbReference type="Rhea" id="RHEA:69819"/>
        <dbReference type="ChEBI" id="CHEBI:15377"/>
        <dbReference type="ChEBI" id="CHEBI:15378"/>
        <dbReference type="ChEBI" id="CHEBI:15379"/>
        <dbReference type="ChEBI" id="CHEBI:57783"/>
        <dbReference type="ChEBI" id="CHEBI:57853"/>
        <dbReference type="ChEBI" id="CHEBI:58349"/>
        <dbReference type="ChEBI" id="CHEBI:507393"/>
        <dbReference type="EC" id="1.14.13.8"/>
    </reaction>
    <physiologicalReaction direction="left-to-right" evidence="15">
        <dbReference type="Rhea" id="RHEA:69820"/>
    </physiologicalReaction>
</comment>
<dbReference type="InterPro" id="IPR000960">
    <property type="entry name" value="Flavin_mOase"/>
</dbReference>
<evidence type="ECO:0000256" key="11">
    <source>
        <dbReference type="ARBA" id="ARBA00023033"/>
    </source>
</evidence>
<dbReference type="InterPro" id="IPR050346">
    <property type="entry name" value="FMO-like"/>
</dbReference>
<evidence type="ECO:0000256" key="14">
    <source>
        <dbReference type="ARBA" id="ARBA00047338"/>
    </source>
</evidence>
<dbReference type="GO" id="GO:0050661">
    <property type="term" value="F:NADP binding"/>
    <property type="evidence" value="ECO:0007669"/>
    <property type="project" value="InterPro"/>
</dbReference>
<evidence type="ECO:0000256" key="16">
    <source>
        <dbReference type="ARBA" id="ARBA00048088"/>
    </source>
</evidence>
<keyword evidence="21" id="KW-1185">Reference proteome</keyword>
<dbReference type="InterPro" id="IPR036188">
    <property type="entry name" value="FAD/NAD-bd_sf"/>
</dbReference>
<evidence type="ECO:0000256" key="17">
    <source>
        <dbReference type="ARBA" id="ARBA00049443"/>
    </source>
</evidence>
<comment type="subcellular location">
    <subcellularLocation>
        <location evidence="2">Endoplasmic reticulum membrane</location>
        <topology evidence="2">Single-pass membrane protein</topology>
    </subcellularLocation>
</comment>
<dbReference type="GO" id="GO:0050660">
    <property type="term" value="F:flavin adenine dinucleotide binding"/>
    <property type="evidence" value="ECO:0007669"/>
    <property type="project" value="InterPro"/>
</dbReference>
<organism evidence="20 21">
    <name type="scientific">Paramuricea clavata</name>
    <name type="common">Red gorgonian</name>
    <name type="synonym">Violescent sea-whip</name>
    <dbReference type="NCBI Taxonomy" id="317549"/>
    <lineage>
        <taxon>Eukaryota</taxon>
        <taxon>Metazoa</taxon>
        <taxon>Cnidaria</taxon>
        <taxon>Anthozoa</taxon>
        <taxon>Octocorallia</taxon>
        <taxon>Malacalcyonacea</taxon>
        <taxon>Plexauridae</taxon>
        <taxon>Paramuricea</taxon>
    </lineage>
</organism>
<evidence type="ECO:0000256" key="18">
    <source>
        <dbReference type="PIRNR" id="PIRNR000332"/>
    </source>
</evidence>
<dbReference type="FunFam" id="3.50.50.60:FF:000159">
    <property type="entry name" value="Dimethylaniline monooxygenase [N-oxide-forming]"/>
    <property type="match status" value="1"/>
</dbReference>
<evidence type="ECO:0000256" key="9">
    <source>
        <dbReference type="ARBA" id="ARBA00022989"/>
    </source>
</evidence>
<evidence type="ECO:0000313" key="20">
    <source>
        <dbReference type="EMBL" id="CAB4017656.1"/>
    </source>
</evidence>
<comment type="catalytic activity">
    <reaction evidence="16">
        <text>trimethylamine + NADPH + O2 = trimethylamine N-oxide + NADP(+) + H2O</text>
        <dbReference type="Rhea" id="RHEA:31979"/>
        <dbReference type="ChEBI" id="CHEBI:15377"/>
        <dbReference type="ChEBI" id="CHEBI:15379"/>
        <dbReference type="ChEBI" id="CHEBI:15724"/>
        <dbReference type="ChEBI" id="CHEBI:57783"/>
        <dbReference type="ChEBI" id="CHEBI:58349"/>
        <dbReference type="ChEBI" id="CHEBI:58389"/>
        <dbReference type="EC" id="1.14.13.148"/>
    </reaction>
    <physiologicalReaction direction="left-to-right" evidence="16">
        <dbReference type="Rhea" id="RHEA:31980"/>
    </physiologicalReaction>
</comment>
<dbReference type="InterPro" id="IPR002253">
    <property type="entry name" value="Flavin_mOase_1"/>
</dbReference>
<keyword evidence="9" id="KW-1133">Transmembrane helix</keyword>
<evidence type="ECO:0000256" key="3">
    <source>
        <dbReference type="ARBA" id="ARBA00009183"/>
    </source>
</evidence>
<dbReference type="GO" id="GO:0034899">
    <property type="term" value="F:trimethylamine monooxygenase activity"/>
    <property type="evidence" value="ECO:0007669"/>
    <property type="project" value="UniProtKB-EC"/>
</dbReference>
<dbReference type="PRINTS" id="PR01121">
    <property type="entry name" value="FMOXYGENASE1"/>
</dbReference>
<gene>
    <name evidence="20" type="ORF">PACLA_8A049036</name>
</gene>
<comment type="function">
    <text evidence="13">Broad spectrum monooxygenase that catalyzes the oxygenation of a wide variety of nitrogen- and sulfur-containing compounds including xenobiotics. Catalyzes the S-oxygenation of hypotaurine to produce taurine, an organic osmolyte involved in cell volume regulation as well as a variety of cytoprotective and developmental processes. In vitro, catalyzes the N-oxygenation of trimethylamine (TMA) to produce trimethylamine N-oxide (TMAO) and could therefore participate to the detoxification of this compound that is generated by the action of gut microbiota from dietary precursors such as choline, choline containing compounds, betaine or L-carnitine.</text>
</comment>
<evidence type="ECO:0000256" key="1">
    <source>
        <dbReference type="ARBA" id="ARBA00001974"/>
    </source>
</evidence>
<accession>A0A7D9ET19</accession>
<keyword evidence="11 18" id="KW-0503">Monooxygenase</keyword>
<comment type="catalytic activity">
    <reaction evidence="14">
        <text>hypotaurine + NADH + O2 + H(+) = taurine + NAD(+) + H2O</text>
        <dbReference type="Rhea" id="RHEA:74111"/>
        <dbReference type="ChEBI" id="CHEBI:15377"/>
        <dbReference type="ChEBI" id="CHEBI:15378"/>
        <dbReference type="ChEBI" id="CHEBI:15379"/>
        <dbReference type="ChEBI" id="CHEBI:57540"/>
        <dbReference type="ChEBI" id="CHEBI:57853"/>
        <dbReference type="ChEBI" id="CHEBI:57945"/>
        <dbReference type="ChEBI" id="CHEBI:507393"/>
        <dbReference type="EC" id="1.14.13.8"/>
    </reaction>
    <physiologicalReaction direction="left-to-right" evidence="14">
        <dbReference type="Rhea" id="RHEA:74112"/>
    </physiologicalReaction>
</comment>
<dbReference type="GO" id="GO:0005789">
    <property type="term" value="C:endoplasmic reticulum membrane"/>
    <property type="evidence" value="ECO:0007669"/>
    <property type="project" value="UniProtKB-SubCell"/>
</dbReference>
<keyword evidence="10 18" id="KW-0560">Oxidoreductase</keyword>
<comment type="catalytic activity">
    <reaction evidence="17">
        <text>N,N-dimethylaniline + NADPH + O2 + H(+) = N,N-dimethylaniline N-oxide + NADP(+) + H2O</text>
        <dbReference type="Rhea" id="RHEA:24468"/>
        <dbReference type="ChEBI" id="CHEBI:15377"/>
        <dbReference type="ChEBI" id="CHEBI:15378"/>
        <dbReference type="ChEBI" id="CHEBI:15379"/>
        <dbReference type="ChEBI" id="CHEBI:16269"/>
        <dbReference type="ChEBI" id="CHEBI:17735"/>
        <dbReference type="ChEBI" id="CHEBI:57783"/>
        <dbReference type="ChEBI" id="CHEBI:58349"/>
        <dbReference type="EC" id="1.14.13.8"/>
    </reaction>
    <physiologicalReaction direction="left-to-right" evidence="17">
        <dbReference type="Rhea" id="RHEA:24469"/>
    </physiologicalReaction>
</comment>
<sequence>MAVEDVAIIGCGVSGLTSIKSCLDAGLKPICFEQQSTFGGVWNYTDEPRQNLASVHKSTVTNTSKLLTGFSDFLIPKEFPNYLPQRLMQEYLEMYAKEFDLAKCVEFNTEVVKLERSADHGDTGKWVISTRKLDGTNSEITTKTFDAVMICNGHFWGQVKPNIPGMEKFKGVIVHSGDYRTFHPYVGKRVVIVGCSHSAADIAVELSHHAAQVYISTSGCYVFTRLGRGGQPLDFDISRATQLIPLPLEIALKFHPGLVNNKVDMQNFGLQPTGTLGVHTFGIVNDDIQHRIITGSIKVKGNVKEIAENSVTLEGGETLDNIDALVLATGFKPKYPFAKDIIEVKDDFYISLYKHVFLPDDEWHTLAVIGAAGVGGPVPPVCEMQARVAVEVFAGRCSLPSEGEMEKEIVEREQWWLKTGSSKYNFMRVKYVSYMNELGEMIGAKPNLWSIFKEDPKLAYQVFFGTTVPTQYRLQGPNTWKDARKHIMSFQEQYLCPLSTRKCAPSAESNSHGVLIFIFVIVFAVVAIMLKT</sequence>
<evidence type="ECO:0000256" key="7">
    <source>
        <dbReference type="ARBA" id="ARBA00022827"/>
    </source>
</evidence>
<keyword evidence="6 18" id="KW-0256">Endoplasmic reticulum</keyword>
<evidence type="ECO:0000256" key="19">
    <source>
        <dbReference type="RuleBase" id="RU361177"/>
    </source>
</evidence>
<dbReference type="PIRSF" id="PIRSF000332">
    <property type="entry name" value="FMO"/>
    <property type="match status" value="1"/>
</dbReference>
<evidence type="ECO:0000313" key="21">
    <source>
        <dbReference type="Proteomes" id="UP001152795"/>
    </source>
</evidence>
<protein>
    <recommendedName>
        <fullName evidence="19">Flavin-containing monooxygenase</fullName>
        <ecNumber evidence="19">1.-.-.-</ecNumber>
    </recommendedName>
</protein>
<dbReference type="SUPFAM" id="SSF51905">
    <property type="entry name" value="FAD/NAD(P)-binding domain"/>
    <property type="match status" value="2"/>
</dbReference>
<keyword evidence="12 18" id="KW-0472">Membrane</keyword>
<dbReference type="Proteomes" id="UP001152795">
    <property type="component" value="Unassembled WGS sequence"/>
</dbReference>
<dbReference type="EC" id="1.-.-.-" evidence="19"/>
<comment type="similarity">
    <text evidence="3 18 19">Belongs to the FMO family.</text>
</comment>
<dbReference type="PRINTS" id="PR00370">
    <property type="entry name" value="FMOXYGENASE"/>
</dbReference>
<dbReference type="Gene3D" id="3.50.50.60">
    <property type="entry name" value="FAD/NAD(P)-binding domain"/>
    <property type="match status" value="2"/>
</dbReference>
<keyword evidence="8 18" id="KW-0521">NADP</keyword>
<proteinExistence type="inferred from homology"/>
<evidence type="ECO:0000256" key="5">
    <source>
        <dbReference type="ARBA" id="ARBA00022692"/>
    </source>
</evidence>
<dbReference type="OrthoDB" id="7777654at2759"/>
<evidence type="ECO:0000256" key="13">
    <source>
        <dbReference type="ARBA" id="ARBA00045957"/>
    </source>
</evidence>
<evidence type="ECO:0000256" key="4">
    <source>
        <dbReference type="ARBA" id="ARBA00022630"/>
    </source>
</evidence>
<evidence type="ECO:0000256" key="10">
    <source>
        <dbReference type="ARBA" id="ARBA00023002"/>
    </source>
</evidence>
<reference evidence="20" key="1">
    <citation type="submission" date="2020-04" db="EMBL/GenBank/DDBJ databases">
        <authorList>
            <person name="Alioto T."/>
            <person name="Alioto T."/>
            <person name="Gomez Garrido J."/>
        </authorList>
    </citation>
    <scope>NUCLEOTIDE SEQUENCE</scope>
    <source>
        <strain evidence="20">A484AB</strain>
    </source>
</reference>
<comment type="caution">
    <text evidence="20">The sequence shown here is derived from an EMBL/GenBank/DDBJ whole genome shotgun (WGS) entry which is preliminary data.</text>
</comment>
<evidence type="ECO:0000256" key="2">
    <source>
        <dbReference type="ARBA" id="ARBA00004389"/>
    </source>
</evidence>
<evidence type="ECO:0000256" key="8">
    <source>
        <dbReference type="ARBA" id="ARBA00022857"/>
    </source>
</evidence>
<dbReference type="PANTHER" id="PTHR23023">
    <property type="entry name" value="DIMETHYLANILINE MONOOXYGENASE"/>
    <property type="match status" value="1"/>
</dbReference>
<dbReference type="EMBL" id="CACRXK020009646">
    <property type="protein sequence ID" value="CAB4017656.1"/>
    <property type="molecule type" value="Genomic_DNA"/>
</dbReference>
<dbReference type="AlphaFoldDB" id="A0A7D9ET19"/>
<evidence type="ECO:0000256" key="6">
    <source>
        <dbReference type="ARBA" id="ARBA00022824"/>
    </source>
</evidence>
<evidence type="ECO:0000256" key="12">
    <source>
        <dbReference type="ARBA" id="ARBA00023136"/>
    </source>
</evidence>
<evidence type="ECO:0000256" key="15">
    <source>
        <dbReference type="ARBA" id="ARBA00048041"/>
    </source>
</evidence>
<keyword evidence="5" id="KW-0812">Transmembrane</keyword>